<dbReference type="PIRSF" id="PIRSF004869">
    <property type="entry name" value="PflX_prd"/>
    <property type="match status" value="1"/>
</dbReference>
<feature type="binding site" evidence="6">
    <location>
        <position position="86"/>
    </location>
    <ligand>
        <name>[4Fe-4S] cluster</name>
        <dbReference type="ChEBI" id="CHEBI:49883"/>
        <note>4Fe-4S-S-AdoMet</note>
    </ligand>
</feature>
<dbReference type="InterPro" id="IPR027596">
    <property type="entry name" value="AmmeMemoSam_rS"/>
</dbReference>
<keyword evidence="3 6" id="KW-0479">Metal-binding</keyword>
<dbReference type="SUPFAM" id="SSF102114">
    <property type="entry name" value="Radical SAM enzymes"/>
    <property type="match status" value="1"/>
</dbReference>
<dbReference type="GO" id="GO:0046872">
    <property type="term" value="F:metal ion binding"/>
    <property type="evidence" value="ECO:0007669"/>
    <property type="project" value="UniProtKB-KW"/>
</dbReference>
<dbReference type="Proteomes" id="UP000277811">
    <property type="component" value="Unassembled WGS sequence"/>
</dbReference>
<keyword evidence="2 6" id="KW-0949">S-adenosyl-L-methionine</keyword>
<reference evidence="8 9" key="1">
    <citation type="submission" date="2018-06" db="EMBL/GenBank/DDBJ databases">
        <authorList>
            <person name="Strepis N."/>
        </authorList>
    </citation>
    <scope>NUCLEOTIDE SEQUENCE [LARGE SCALE GENOMIC DNA]</scope>
    <source>
        <strain evidence="8">LUCI</strain>
    </source>
</reference>
<dbReference type="InterPro" id="IPR058240">
    <property type="entry name" value="rSAM_sf"/>
</dbReference>
<evidence type="ECO:0000313" key="9">
    <source>
        <dbReference type="Proteomes" id="UP000277811"/>
    </source>
</evidence>
<dbReference type="SFLD" id="SFLDS00029">
    <property type="entry name" value="Radical_SAM"/>
    <property type="match status" value="1"/>
</dbReference>
<keyword evidence="4 6" id="KW-0408">Iron</keyword>
<evidence type="ECO:0000256" key="4">
    <source>
        <dbReference type="ARBA" id="ARBA00023004"/>
    </source>
</evidence>
<keyword evidence="9" id="KW-1185">Reference proteome</keyword>
<evidence type="ECO:0000256" key="5">
    <source>
        <dbReference type="ARBA" id="ARBA00023014"/>
    </source>
</evidence>
<comment type="cofactor">
    <cofactor evidence="6">
        <name>[4Fe-4S] cluster</name>
        <dbReference type="ChEBI" id="CHEBI:49883"/>
    </cofactor>
    <text evidence="6">Binds 1 [4Fe-4S] cluster. The cluster is coordinated with 3 cysteines and an exchangeable S-adenosyl-L-methionine.</text>
</comment>
<accession>A0A498R231</accession>
<feature type="binding site" evidence="6">
    <location>
        <position position="90"/>
    </location>
    <ligand>
        <name>[4Fe-4S] cluster</name>
        <dbReference type="ChEBI" id="CHEBI:49883"/>
        <note>4Fe-4S-S-AdoMet</note>
    </ligand>
</feature>
<dbReference type="AlphaFoldDB" id="A0A498R231"/>
<evidence type="ECO:0000256" key="3">
    <source>
        <dbReference type="ARBA" id="ARBA00022723"/>
    </source>
</evidence>
<dbReference type="Gene3D" id="3.20.20.70">
    <property type="entry name" value="Aldolase class I"/>
    <property type="match status" value="1"/>
</dbReference>
<dbReference type="PANTHER" id="PTHR30352:SF5">
    <property type="entry name" value="PYRUVATE FORMATE-LYASE 1-ACTIVATING ENZYME"/>
    <property type="match status" value="1"/>
</dbReference>
<protein>
    <submittedName>
        <fullName evidence="8">Radical sam</fullName>
    </submittedName>
</protein>
<keyword evidence="1" id="KW-0004">4Fe-4S</keyword>
<evidence type="ECO:0000313" key="8">
    <source>
        <dbReference type="EMBL" id="VBB04877.1"/>
    </source>
</evidence>
<sequence>MNREMLHEALYYTRQDHNVRCDLCPKTCLIPPDKTGFCRVRRNRDGKLMTENYGACSSWALDPIEKKPLYHFYPGSHIFSIGTWGCNFACQFCQNWQIAQKSPPTEELAPGEAVAMAVRAGRNNIGIAYTYSEPSVWYEYIRDTALLARQEQLKNVMITNGYINAGPLQELLPLIDAMNIDVKAFNAPFYRQMCAGELERVKETVELAAESCHVEVTTLLIPGQNDKRQEIAALAKWLASIDKNIPLHFSRYFPNYQMELPPTPAATLEMAYEEARQYLSYVYLGNLAGRGVNTYCPACGQLIIDRQTGCSYATPDQECPRCREPVSVIGPIYLRGCHA</sequence>
<evidence type="ECO:0000256" key="6">
    <source>
        <dbReference type="PIRSR" id="PIRSR004869-50"/>
    </source>
</evidence>
<name>A0A498R231_9FIRM</name>
<dbReference type="PANTHER" id="PTHR30352">
    <property type="entry name" value="PYRUVATE FORMATE-LYASE-ACTIVATING ENZYME"/>
    <property type="match status" value="1"/>
</dbReference>
<organism evidence="8 9">
    <name type="scientific">Lucifera butyrica</name>
    <dbReference type="NCBI Taxonomy" id="1351585"/>
    <lineage>
        <taxon>Bacteria</taxon>
        <taxon>Bacillati</taxon>
        <taxon>Bacillota</taxon>
        <taxon>Negativicutes</taxon>
        <taxon>Veillonellales</taxon>
        <taxon>Veillonellaceae</taxon>
        <taxon>Lucifera</taxon>
    </lineage>
</organism>
<dbReference type="InterPro" id="IPR013785">
    <property type="entry name" value="Aldolase_TIM"/>
</dbReference>
<feature type="domain" description="Radical SAM core" evidence="7">
    <location>
        <begin position="71"/>
        <end position="290"/>
    </location>
</feature>
<dbReference type="InterPro" id="IPR016431">
    <property type="entry name" value="Pyrv-formate_lyase-activ_prd"/>
</dbReference>
<evidence type="ECO:0000259" key="7">
    <source>
        <dbReference type="PROSITE" id="PS51918"/>
    </source>
</evidence>
<dbReference type="CDD" id="cd01335">
    <property type="entry name" value="Radical_SAM"/>
    <property type="match status" value="1"/>
</dbReference>
<dbReference type="InterPro" id="IPR034457">
    <property type="entry name" value="Organic_radical-activating"/>
</dbReference>
<dbReference type="SFLD" id="SFLDG01101">
    <property type="entry name" value="Uncharacterised_Radical_SAM_Su"/>
    <property type="match status" value="1"/>
</dbReference>
<feature type="binding site" evidence="6">
    <location>
        <position position="93"/>
    </location>
    <ligand>
        <name>[4Fe-4S] cluster</name>
        <dbReference type="ChEBI" id="CHEBI:49883"/>
        <note>4Fe-4S-S-AdoMet</note>
    </ligand>
</feature>
<dbReference type="PROSITE" id="PS51918">
    <property type="entry name" value="RADICAL_SAM"/>
    <property type="match status" value="1"/>
</dbReference>
<evidence type="ECO:0000256" key="2">
    <source>
        <dbReference type="ARBA" id="ARBA00022691"/>
    </source>
</evidence>
<keyword evidence="5 6" id="KW-0411">Iron-sulfur</keyword>
<gene>
    <name evidence="8" type="ORF">LUCI_0083</name>
</gene>
<dbReference type="NCBIfam" id="TIGR04337">
    <property type="entry name" value="AmmeMemoSam_rS"/>
    <property type="match status" value="1"/>
</dbReference>
<proteinExistence type="predicted"/>
<dbReference type="GO" id="GO:0003824">
    <property type="term" value="F:catalytic activity"/>
    <property type="evidence" value="ECO:0007669"/>
    <property type="project" value="InterPro"/>
</dbReference>
<dbReference type="EMBL" id="UPPP01000051">
    <property type="protein sequence ID" value="VBB04877.1"/>
    <property type="molecule type" value="Genomic_DNA"/>
</dbReference>
<dbReference type="Pfam" id="PF04055">
    <property type="entry name" value="Radical_SAM"/>
    <property type="match status" value="1"/>
</dbReference>
<evidence type="ECO:0000256" key="1">
    <source>
        <dbReference type="ARBA" id="ARBA00022485"/>
    </source>
</evidence>
<dbReference type="GO" id="GO:0051539">
    <property type="term" value="F:4 iron, 4 sulfur cluster binding"/>
    <property type="evidence" value="ECO:0007669"/>
    <property type="project" value="UniProtKB-KW"/>
</dbReference>
<dbReference type="InterPro" id="IPR007197">
    <property type="entry name" value="rSAM"/>
</dbReference>